<protein>
    <submittedName>
        <fullName evidence="2">Uncharacterized protein</fullName>
    </submittedName>
</protein>
<dbReference type="SUPFAM" id="SSF101447">
    <property type="entry name" value="Formin homology 2 domain (FH2 domain)"/>
    <property type="match status" value="1"/>
</dbReference>
<evidence type="ECO:0000256" key="1">
    <source>
        <dbReference type="SAM" id="MobiDB-lite"/>
    </source>
</evidence>
<feature type="region of interest" description="Disordered" evidence="1">
    <location>
        <begin position="220"/>
        <end position="253"/>
    </location>
</feature>
<name>A0A9D3YR34_DREPO</name>
<proteinExistence type="predicted"/>
<sequence length="298" mass="33179">MLSPDLWNRNRHRYSTRKCCPIKCLELQVPVPNHYPSCRALVPPPPPPPPPLPPSFKKHYQSPIITFNSNSKKQREDSKYNDSNDRLVNQQSSKAASSFSKIVSPVPFHTTSPVLYSNKNSLHSSDLDTNVIASPGNNINSVESIDLSELVFRPGNTSTPQGSASELENYDVVTKNSPLGVKSNRSIVSFALNQRRLQIATNSDTILMSKLDENNTIWDESISPNKQSSSSNKTLIYGADVKSTPNTSVSNIEQRSKEPMDYLQQKLENAKNLRLDPAIDALLADIRARRKSSSSFQN</sequence>
<comment type="caution">
    <text evidence="2">The sequence shown here is derived from an EMBL/GenBank/DDBJ whole genome shotgun (WGS) entry which is preliminary data.</text>
</comment>
<reference evidence="2" key="2">
    <citation type="submission" date="2020-11" db="EMBL/GenBank/DDBJ databases">
        <authorList>
            <person name="McCartney M.A."/>
            <person name="Auch B."/>
            <person name="Kono T."/>
            <person name="Mallez S."/>
            <person name="Becker A."/>
            <person name="Gohl D.M."/>
            <person name="Silverstein K.A.T."/>
            <person name="Koren S."/>
            <person name="Bechman K.B."/>
            <person name="Herman A."/>
            <person name="Abrahante J.E."/>
            <person name="Garbe J."/>
        </authorList>
    </citation>
    <scope>NUCLEOTIDE SEQUENCE</scope>
    <source>
        <strain evidence="2">Duluth1</strain>
        <tissue evidence="2">Whole animal</tissue>
    </source>
</reference>
<dbReference type="AlphaFoldDB" id="A0A9D3YR34"/>
<gene>
    <name evidence="2" type="ORF">DPMN_080273</name>
</gene>
<accession>A0A9D3YR34</accession>
<feature type="compositionally biased region" description="Polar residues" evidence="1">
    <location>
        <begin position="243"/>
        <end position="253"/>
    </location>
</feature>
<keyword evidence="3" id="KW-1185">Reference proteome</keyword>
<feature type="compositionally biased region" description="Low complexity" evidence="1">
    <location>
        <begin position="221"/>
        <end position="233"/>
    </location>
</feature>
<reference evidence="2" key="1">
    <citation type="journal article" date="2019" name="bioRxiv">
        <title>The Genome of the Zebra Mussel, Dreissena polymorpha: A Resource for Invasive Species Research.</title>
        <authorList>
            <person name="McCartney M.A."/>
            <person name="Auch B."/>
            <person name="Kono T."/>
            <person name="Mallez S."/>
            <person name="Zhang Y."/>
            <person name="Obille A."/>
            <person name="Becker A."/>
            <person name="Abrahante J.E."/>
            <person name="Garbe J."/>
            <person name="Badalamenti J.P."/>
            <person name="Herman A."/>
            <person name="Mangelson H."/>
            <person name="Liachko I."/>
            <person name="Sullivan S."/>
            <person name="Sone E.D."/>
            <person name="Koren S."/>
            <person name="Silverstein K.A.T."/>
            <person name="Beckman K.B."/>
            <person name="Gohl D.M."/>
        </authorList>
    </citation>
    <scope>NUCLEOTIDE SEQUENCE</scope>
    <source>
        <strain evidence="2">Duluth1</strain>
        <tissue evidence="2">Whole animal</tissue>
    </source>
</reference>
<dbReference type="Proteomes" id="UP000828390">
    <property type="component" value="Unassembled WGS sequence"/>
</dbReference>
<evidence type="ECO:0000313" key="3">
    <source>
        <dbReference type="Proteomes" id="UP000828390"/>
    </source>
</evidence>
<evidence type="ECO:0000313" key="2">
    <source>
        <dbReference type="EMBL" id="KAH3705207.1"/>
    </source>
</evidence>
<organism evidence="2 3">
    <name type="scientific">Dreissena polymorpha</name>
    <name type="common">Zebra mussel</name>
    <name type="synonym">Mytilus polymorpha</name>
    <dbReference type="NCBI Taxonomy" id="45954"/>
    <lineage>
        <taxon>Eukaryota</taxon>
        <taxon>Metazoa</taxon>
        <taxon>Spiralia</taxon>
        <taxon>Lophotrochozoa</taxon>
        <taxon>Mollusca</taxon>
        <taxon>Bivalvia</taxon>
        <taxon>Autobranchia</taxon>
        <taxon>Heteroconchia</taxon>
        <taxon>Euheterodonta</taxon>
        <taxon>Imparidentia</taxon>
        <taxon>Neoheterodontei</taxon>
        <taxon>Myida</taxon>
        <taxon>Dreissenoidea</taxon>
        <taxon>Dreissenidae</taxon>
        <taxon>Dreissena</taxon>
    </lineage>
</organism>
<dbReference type="EMBL" id="JAIWYP010000015">
    <property type="protein sequence ID" value="KAH3705207.1"/>
    <property type="molecule type" value="Genomic_DNA"/>
</dbReference>